<accession>A0A328FBZ2</accession>
<reference evidence="1 2" key="1">
    <citation type="submission" date="2018-06" db="EMBL/GenBank/DDBJ databases">
        <title>Complete Genome Sequence of Desulfobacter hydrogenophilus (DSM3380).</title>
        <authorList>
            <person name="Marietou A."/>
            <person name="Schreiber L."/>
            <person name="Marshall I."/>
            <person name="Jorgensen B."/>
        </authorList>
    </citation>
    <scope>NUCLEOTIDE SEQUENCE [LARGE SCALE GENOMIC DNA]</scope>
    <source>
        <strain evidence="1 2">DSM 3380</strain>
    </source>
</reference>
<organism evidence="1 2">
    <name type="scientific">Desulfobacter hydrogenophilus</name>
    <dbReference type="NCBI Taxonomy" id="2291"/>
    <lineage>
        <taxon>Bacteria</taxon>
        <taxon>Pseudomonadati</taxon>
        <taxon>Thermodesulfobacteriota</taxon>
        <taxon>Desulfobacteria</taxon>
        <taxon>Desulfobacterales</taxon>
        <taxon>Desulfobacteraceae</taxon>
        <taxon>Desulfobacter</taxon>
    </lineage>
</organism>
<proteinExistence type="predicted"/>
<sequence>MPILKIETSRVQQVKFVRHRTRTARSAYFVQQPHKSALFIPLSVTLADLDTAGYKGNHMAFFLVL</sequence>
<dbReference type="AlphaFoldDB" id="A0A328FBZ2"/>
<dbReference type="Proteomes" id="UP000248798">
    <property type="component" value="Unassembled WGS sequence"/>
</dbReference>
<dbReference type="EMBL" id="QLNI01000042">
    <property type="protein sequence ID" value="RAM00633.1"/>
    <property type="molecule type" value="Genomic_DNA"/>
</dbReference>
<protein>
    <submittedName>
        <fullName evidence="1">Uncharacterized protein</fullName>
    </submittedName>
</protein>
<evidence type="ECO:0000313" key="1">
    <source>
        <dbReference type="EMBL" id="RAM00633.1"/>
    </source>
</evidence>
<name>A0A328FBZ2_9BACT</name>
<evidence type="ECO:0000313" key="2">
    <source>
        <dbReference type="Proteomes" id="UP000248798"/>
    </source>
</evidence>
<comment type="caution">
    <text evidence="1">The sequence shown here is derived from an EMBL/GenBank/DDBJ whole genome shotgun (WGS) entry which is preliminary data.</text>
</comment>
<gene>
    <name evidence="1" type="ORF">DO021_18100</name>
</gene>